<sequence length="74" mass="8976">TDRQTQTHTHAYVDTYTNIHTYTCAHRHYKQAHAYIYVCIFTCNTYMCTRSSRTVIYTYGWIELKEKLKLINYQ</sequence>
<accession>J9DK38</accession>
<gene>
    <name evidence="1" type="ORF">WUBG_19120</name>
</gene>
<dbReference type="AlphaFoldDB" id="J9DK38"/>
<proteinExistence type="predicted"/>
<dbReference type="EMBL" id="ADBV01024376">
    <property type="protein sequence ID" value="EJW69973.1"/>
    <property type="molecule type" value="Genomic_DNA"/>
</dbReference>
<evidence type="ECO:0000313" key="1">
    <source>
        <dbReference type="EMBL" id="EJW69973.1"/>
    </source>
</evidence>
<dbReference type="Proteomes" id="UP000004810">
    <property type="component" value="Unassembled WGS sequence"/>
</dbReference>
<reference evidence="2" key="1">
    <citation type="submission" date="2012-08" db="EMBL/GenBank/DDBJ databases">
        <title>The Genome Sequence of Wuchereria bancrofti.</title>
        <authorList>
            <person name="Nutman T.B."/>
            <person name="Fink D.L."/>
            <person name="Russ C."/>
            <person name="Young S."/>
            <person name="Zeng Q."/>
            <person name="Koehrsen M."/>
            <person name="Alvarado L."/>
            <person name="Berlin A."/>
            <person name="Chapman S.B."/>
            <person name="Chen Z."/>
            <person name="Freedman E."/>
            <person name="Gellesch M."/>
            <person name="Goldberg J."/>
            <person name="Griggs A."/>
            <person name="Gujja S."/>
            <person name="Heilman E.R."/>
            <person name="Heiman D."/>
            <person name="Hepburn T."/>
            <person name="Howarth C."/>
            <person name="Jen D."/>
            <person name="Larson L."/>
            <person name="Lewis B."/>
            <person name="Mehta T."/>
            <person name="Park D."/>
            <person name="Pearson M."/>
            <person name="Roberts A."/>
            <person name="Saif S."/>
            <person name="Shea T."/>
            <person name="Shenoy N."/>
            <person name="Sisk P."/>
            <person name="Stolte C."/>
            <person name="Sykes S."/>
            <person name="Walk T."/>
            <person name="White J."/>
            <person name="Yandava C."/>
            <person name="Haas B."/>
            <person name="Henn M.R."/>
            <person name="Nusbaum C."/>
            <person name="Birren B."/>
        </authorList>
    </citation>
    <scope>NUCLEOTIDE SEQUENCE [LARGE SCALE GENOMIC DNA]</scope>
    <source>
        <strain evidence="2">NA</strain>
    </source>
</reference>
<organism evidence="1 2">
    <name type="scientific">Wuchereria bancrofti</name>
    <dbReference type="NCBI Taxonomy" id="6293"/>
    <lineage>
        <taxon>Eukaryota</taxon>
        <taxon>Metazoa</taxon>
        <taxon>Ecdysozoa</taxon>
        <taxon>Nematoda</taxon>
        <taxon>Chromadorea</taxon>
        <taxon>Rhabditida</taxon>
        <taxon>Spirurina</taxon>
        <taxon>Spiruromorpha</taxon>
        <taxon>Filarioidea</taxon>
        <taxon>Onchocercidae</taxon>
        <taxon>Wuchereria</taxon>
    </lineage>
</organism>
<protein>
    <submittedName>
        <fullName evidence="1">Uncharacterized protein</fullName>
    </submittedName>
</protein>
<feature type="non-terminal residue" evidence="1">
    <location>
        <position position="1"/>
    </location>
</feature>
<name>J9DK38_WUCBA</name>
<evidence type="ECO:0000313" key="2">
    <source>
        <dbReference type="Proteomes" id="UP000004810"/>
    </source>
</evidence>
<comment type="caution">
    <text evidence="1">The sequence shown here is derived from an EMBL/GenBank/DDBJ whole genome shotgun (WGS) entry which is preliminary data.</text>
</comment>